<gene>
    <name evidence="6" type="ORF">CGI_10003584</name>
</gene>
<evidence type="ECO:0000313" key="6">
    <source>
        <dbReference type="EMBL" id="EKC27355.1"/>
    </source>
</evidence>
<dbReference type="InParanoid" id="K1QET5"/>
<reference evidence="6" key="1">
    <citation type="journal article" date="2012" name="Nature">
        <title>The oyster genome reveals stress adaptation and complexity of shell formation.</title>
        <authorList>
            <person name="Zhang G."/>
            <person name="Fang X."/>
            <person name="Guo X."/>
            <person name="Li L."/>
            <person name="Luo R."/>
            <person name="Xu F."/>
            <person name="Yang P."/>
            <person name="Zhang L."/>
            <person name="Wang X."/>
            <person name="Qi H."/>
            <person name="Xiong Z."/>
            <person name="Que H."/>
            <person name="Xie Y."/>
            <person name="Holland P.W."/>
            <person name="Paps J."/>
            <person name="Zhu Y."/>
            <person name="Wu F."/>
            <person name="Chen Y."/>
            <person name="Wang J."/>
            <person name="Peng C."/>
            <person name="Meng J."/>
            <person name="Yang L."/>
            <person name="Liu J."/>
            <person name="Wen B."/>
            <person name="Zhang N."/>
            <person name="Huang Z."/>
            <person name="Zhu Q."/>
            <person name="Feng Y."/>
            <person name="Mount A."/>
            <person name="Hedgecock D."/>
            <person name="Xu Z."/>
            <person name="Liu Y."/>
            <person name="Domazet-Loso T."/>
            <person name="Du Y."/>
            <person name="Sun X."/>
            <person name="Zhang S."/>
            <person name="Liu B."/>
            <person name="Cheng P."/>
            <person name="Jiang X."/>
            <person name="Li J."/>
            <person name="Fan D."/>
            <person name="Wang W."/>
            <person name="Fu W."/>
            <person name="Wang T."/>
            <person name="Wang B."/>
            <person name="Zhang J."/>
            <person name="Peng Z."/>
            <person name="Li Y."/>
            <person name="Li N."/>
            <person name="Wang J."/>
            <person name="Chen M."/>
            <person name="He Y."/>
            <person name="Tan F."/>
            <person name="Song X."/>
            <person name="Zheng Q."/>
            <person name="Huang R."/>
            <person name="Yang H."/>
            <person name="Du X."/>
            <person name="Chen L."/>
            <person name="Yang M."/>
            <person name="Gaffney P.M."/>
            <person name="Wang S."/>
            <person name="Luo L."/>
            <person name="She Z."/>
            <person name="Ming Y."/>
            <person name="Huang W."/>
            <person name="Zhang S."/>
            <person name="Huang B."/>
            <person name="Zhang Y."/>
            <person name="Qu T."/>
            <person name="Ni P."/>
            <person name="Miao G."/>
            <person name="Wang J."/>
            <person name="Wang Q."/>
            <person name="Steinberg C.E."/>
            <person name="Wang H."/>
            <person name="Li N."/>
            <person name="Qian L."/>
            <person name="Zhang G."/>
            <person name="Li Y."/>
            <person name="Yang H."/>
            <person name="Liu X."/>
            <person name="Wang J."/>
            <person name="Yin Y."/>
            <person name="Wang J."/>
        </authorList>
    </citation>
    <scope>NUCLEOTIDE SEQUENCE [LARGE SCALE GENOMIC DNA]</scope>
    <source>
        <strain evidence="6">05x7-T-G4-1.051#20</strain>
    </source>
</reference>
<sequence length="121" mass="13254">MRTTQQDIQLRTAWLSISRQPTQLPTAIQPPGPRYDISGTVRQPGVAPTVVNRAQYRDWMAPAVLSCLCCFWPTGICAIIAASNANQAAEAGDVIEAERQSRNKSTMAGIMWSSFEFPDVA</sequence>
<comment type="similarity">
    <text evidence="2">Belongs to the CD225/Dispanin family.</text>
</comment>
<dbReference type="PANTHER" id="PTHR14948">
    <property type="entry name" value="NG5"/>
    <property type="match status" value="1"/>
</dbReference>
<dbReference type="InterPro" id="IPR051423">
    <property type="entry name" value="CD225/Dispanin"/>
</dbReference>
<dbReference type="HOGENOM" id="CLU_2040297_0_0_1"/>
<keyword evidence="4" id="KW-1133">Transmembrane helix</keyword>
<evidence type="ECO:0000256" key="1">
    <source>
        <dbReference type="ARBA" id="ARBA00004370"/>
    </source>
</evidence>
<organism evidence="6">
    <name type="scientific">Magallana gigas</name>
    <name type="common">Pacific oyster</name>
    <name type="synonym">Crassostrea gigas</name>
    <dbReference type="NCBI Taxonomy" id="29159"/>
    <lineage>
        <taxon>Eukaryota</taxon>
        <taxon>Metazoa</taxon>
        <taxon>Spiralia</taxon>
        <taxon>Lophotrochozoa</taxon>
        <taxon>Mollusca</taxon>
        <taxon>Bivalvia</taxon>
        <taxon>Autobranchia</taxon>
        <taxon>Pteriomorphia</taxon>
        <taxon>Ostreida</taxon>
        <taxon>Ostreoidea</taxon>
        <taxon>Ostreidae</taxon>
        <taxon>Magallana</taxon>
    </lineage>
</organism>
<accession>K1QET5</accession>
<keyword evidence="5" id="KW-0472">Membrane</keyword>
<dbReference type="EMBL" id="JH816296">
    <property type="protein sequence ID" value="EKC27355.1"/>
    <property type="molecule type" value="Genomic_DNA"/>
</dbReference>
<proteinExistence type="inferred from homology"/>
<name>K1QET5_MAGGI</name>
<evidence type="ECO:0000256" key="2">
    <source>
        <dbReference type="ARBA" id="ARBA00006843"/>
    </source>
</evidence>
<dbReference type="PANTHER" id="PTHR14948:SF44">
    <property type="entry name" value="PROLINE-RICH TRANSMEMBRANE PROTEIN 1-LIKE"/>
    <property type="match status" value="1"/>
</dbReference>
<evidence type="ECO:0000256" key="4">
    <source>
        <dbReference type="ARBA" id="ARBA00022989"/>
    </source>
</evidence>
<dbReference type="Pfam" id="PF04505">
    <property type="entry name" value="CD225"/>
    <property type="match status" value="1"/>
</dbReference>
<evidence type="ECO:0000256" key="5">
    <source>
        <dbReference type="ARBA" id="ARBA00023136"/>
    </source>
</evidence>
<evidence type="ECO:0000256" key="3">
    <source>
        <dbReference type="ARBA" id="ARBA00022692"/>
    </source>
</evidence>
<dbReference type="GO" id="GO:0016020">
    <property type="term" value="C:membrane"/>
    <property type="evidence" value="ECO:0007669"/>
    <property type="project" value="UniProtKB-SubCell"/>
</dbReference>
<protein>
    <submittedName>
        <fullName evidence="6">Proline-rich transmembrane protein 1</fullName>
    </submittedName>
</protein>
<dbReference type="AlphaFoldDB" id="K1QET5"/>
<keyword evidence="3 6" id="KW-0812">Transmembrane</keyword>
<dbReference type="InterPro" id="IPR007593">
    <property type="entry name" value="CD225/Dispanin_fam"/>
</dbReference>
<comment type="subcellular location">
    <subcellularLocation>
        <location evidence="1">Membrane</location>
    </subcellularLocation>
</comment>